<comment type="caution">
    <text evidence="1">The sequence shown here is derived from an EMBL/GenBank/DDBJ whole genome shotgun (WGS) entry which is preliminary data.</text>
</comment>
<protein>
    <submittedName>
        <fullName evidence="1">Uncharacterized protein</fullName>
    </submittedName>
</protein>
<organism evidence="1">
    <name type="scientific">marine sediment metagenome</name>
    <dbReference type="NCBI Taxonomy" id="412755"/>
    <lineage>
        <taxon>unclassified sequences</taxon>
        <taxon>metagenomes</taxon>
        <taxon>ecological metagenomes</taxon>
    </lineage>
</organism>
<dbReference type="EMBL" id="BARU01010609">
    <property type="protein sequence ID" value="GAH35011.1"/>
    <property type="molecule type" value="Genomic_DNA"/>
</dbReference>
<gene>
    <name evidence="1" type="ORF">S03H2_20180</name>
</gene>
<evidence type="ECO:0000313" key="1">
    <source>
        <dbReference type="EMBL" id="GAH35011.1"/>
    </source>
</evidence>
<proteinExistence type="predicted"/>
<name>X1ENR6_9ZZZZ</name>
<sequence>MRNPTSFLYVDFVYDEDGTLGRSLETVGLAEGIDTKEKIVIDITDTRGVFSGKSGAALLSEFKNKLKHIYLYVRTIAWNMDTDIVAKFWSKEGDFLGYFYQGEYHLWEK</sequence>
<accession>X1ENR6</accession>
<dbReference type="AlphaFoldDB" id="X1ENR6"/>
<reference evidence="1" key="1">
    <citation type="journal article" date="2014" name="Front. Microbiol.">
        <title>High frequency of phylogenetically diverse reductive dehalogenase-homologous genes in deep subseafloor sedimentary metagenomes.</title>
        <authorList>
            <person name="Kawai M."/>
            <person name="Futagami T."/>
            <person name="Toyoda A."/>
            <person name="Takaki Y."/>
            <person name="Nishi S."/>
            <person name="Hori S."/>
            <person name="Arai W."/>
            <person name="Tsubouchi T."/>
            <person name="Morono Y."/>
            <person name="Uchiyama I."/>
            <person name="Ito T."/>
            <person name="Fujiyama A."/>
            <person name="Inagaki F."/>
            <person name="Takami H."/>
        </authorList>
    </citation>
    <scope>NUCLEOTIDE SEQUENCE</scope>
    <source>
        <strain evidence="1">Expedition CK06-06</strain>
    </source>
</reference>